<dbReference type="InterPro" id="IPR025676">
    <property type="entry name" value="Clr5_dom"/>
</dbReference>
<dbReference type="EMBL" id="BLKG01000031">
    <property type="protein sequence ID" value="GFF83384.1"/>
    <property type="molecule type" value="Genomic_DNA"/>
</dbReference>
<gene>
    <name evidence="2" type="ORF">IFM53868_03787</name>
</gene>
<organism evidence="2 3">
    <name type="scientific">Aspergillus udagawae</name>
    <dbReference type="NCBI Taxonomy" id="91492"/>
    <lineage>
        <taxon>Eukaryota</taxon>
        <taxon>Fungi</taxon>
        <taxon>Dikarya</taxon>
        <taxon>Ascomycota</taxon>
        <taxon>Pezizomycotina</taxon>
        <taxon>Eurotiomycetes</taxon>
        <taxon>Eurotiomycetidae</taxon>
        <taxon>Eurotiales</taxon>
        <taxon>Aspergillaceae</taxon>
        <taxon>Aspergillus</taxon>
        <taxon>Aspergillus subgen. Fumigati</taxon>
    </lineage>
</organism>
<evidence type="ECO:0000259" key="1">
    <source>
        <dbReference type="Pfam" id="PF14420"/>
    </source>
</evidence>
<dbReference type="PANTHER" id="PTHR38788:SF3">
    <property type="entry name" value="CLR5 DOMAIN-CONTAINING PROTEIN"/>
    <property type="match status" value="1"/>
</dbReference>
<accession>A0ABQ1AK57</accession>
<comment type="caution">
    <text evidence="2">The sequence shown here is derived from an EMBL/GenBank/DDBJ whole genome shotgun (WGS) entry which is preliminary data.</text>
</comment>
<protein>
    <submittedName>
        <fullName evidence="2">Bypass of stop codon protein 6</fullName>
    </submittedName>
</protein>
<dbReference type="Proteomes" id="UP000465266">
    <property type="component" value="Unassembled WGS sequence"/>
</dbReference>
<dbReference type="PANTHER" id="PTHR38788">
    <property type="entry name" value="CLR5 DOMAIN-CONTAINING PROTEIN"/>
    <property type="match status" value="1"/>
</dbReference>
<evidence type="ECO:0000313" key="3">
    <source>
        <dbReference type="Proteomes" id="UP000465266"/>
    </source>
</evidence>
<dbReference type="Pfam" id="PF14420">
    <property type="entry name" value="Clr5"/>
    <property type="match status" value="1"/>
</dbReference>
<keyword evidence="3" id="KW-1185">Reference proteome</keyword>
<evidence type="ECO:0000313" key="2">
    <source>
        <dbReference type="EMBL" id="GFF83384.1"/>
    </source>
</evidence>
<feature type="domain" description="Clr5" evidence="1">
    <location>
        <begin position="16"/>
        <end position="65"/>
    </location>
</feature>
<reference evidence="2 3" key="1">
    <citation type="submission" date="2020-01" db="EMBL/GenBank/DDBJ databases">
        <title>Draft genome sequence of Aspergillus udagawae IFM 53868.</title>
        <authorList>
            <person name="Takahashi H."/>
            <person name="Yaguchi T."/>
        </authorList>
    </citation>
    <scope>NUCLEOTIDE SEQUENCE [LARGE SCALE GENOMIC DNA]</scope>
    <source>
        <strain evidence="2 3">IFM 53868</strain>
    </source>
</reference>
<sequence length="335" mass="37962">MLPLIMSTSRNSKVPEAEWEHYKEIIRSLWEIHTLAEVIKIMVDDHNFRATKNQFGKWLKIWGFRRYKTSDECRKVTTKVEKRRQTQKDSTVEYKGVPIPPKTLRKEISRHTTLTEFSQATNALTLATPEGFAIFTPLPINDQSMSVESNHGLEEVVTPATARPVFSLPPSFEEPNAFGQEKNLPVDAAILTEQVLYLSPSPAALLSFIENGMIAIKAPFPNAGSYQAVPAREQTEQEILRMRYLSGGGNFKQASEAQIALLQQIHRAETSVKFFSAMNDVFRGDALHFDTAELRFEEPLYTTARFVAHIVFLLEAPASRLSQDHEDQIKPLAFL</sequence>
<proteinExistence type="predicted"/>
<name>A0ABQ1AK57_9EURO</name>